<feature type="domain" description="DUF4143" evidence="2">
    <location>
        <begin position="243"/>
        <end position="388"/>
    </location>
</feature>
<reference evidence="3 4" key="1">
    <citation type="submission" date="2020-02" db="EMBL/GenBank/DDBJ databases">
        <title>Draft genome sequence of Lactococcus sp. Hs30E4-3.</title>
        <authorList>
            <person name="Noda S."/>
            <person name="Yuki M."/>
            <person name="Ohkuma M."/>
        </authorList>
    </citation>
    <scope>NUCLEOTIDE SEQUENCE [LARGE SCALE GENOMIC DNA]</scope>
    <source>
        <strain evidence="3 4">Hs30E4-3</strain>
    </source>
</reference>
<proteinExistence type="predicted"/>
<protein>
    <submittedName>
        <fullName evidence="3">ATPase</fullName>
    </submittedName>
</protein>
<name>A0A6A0BC05_9LACT</name>
<dbReference type="InterPro" id="IPR027417">
    <property type="entry name" value="P-loop_NTPase"/>
</dbReference>
<dbReference type="EMBL" id="BLLI01000010">
    <property type="protein sequence ID" value="GFH42011.1"/>
    <property type="molecule type" value="Genomic_DNA"/>
</dbReference>
<dbReference type="Proteomes" id="UP000480303">
    <property type="component" value="Unassembled WGS sequence"/>
</dbReference>
<dbReference type="PANTHER" id="PTHR33295">
    <property type="entry name" value="ATPASE"/>
    <property type="match status" value="1"/>
</dbReference>
<dbReference type="AlphaFoldDB" id="A0A6A0BC05"/>
<accession>A0A6A0BC05</accession>
<dbReference type="PANTHER" id="PTHR33295:SF7">
    <property type="entry name" value="ATPASE"/>
    <property type="match status" value="1"/>
</dbReference>
<comment type="caution">
    <text evidence="3">The sequence shown here is derived from an EMBL/GenBank/DDBJ whole genome shotgun (WGS) entry which is preliminary data.</text>
</comment>
<evidence type="ECO:0000259" key="1">
    <source>
        <dbReference type="Pfam" id="PF13173"/>
    </source>
</evidence>
<dbReference type="RefSeq" id="WP_172207798.1">
    <property type="nucleotide sequence ID" value="NZ_BLLI01000010.1"/>
</dbReference>
<dbReference type="Pfam" id="PF13173">
    <property type="entry name" value="AAA_14"/>
    <property type="match status" value="1"/>
</dbReference>
<dbReference type="InterPro" id="IPR041682">
    <property type="entry name" value="AAA_14"/>
</dbReference>
<sequence>MKRDFDEVVAKWYASETRKPLMVVGVRQIGKTYLLDRFCRATNRDYLFFNLDRDAEIVAIFEETIDPKKIIRRLELLLRKKINVAQTIFFFDEVQVSERFIAALKYFNESSENYKIVCAGSLLGVKINRFESSFPVGKVQIEHMHPLSFKEFMLACDEERLLEEIQNAFELDLKLPQMLHDHALERYREYLCVGGMPESVKNFLENNQDILLYDVSILRLITQMYLADMNKYTTNKFETNKIELTYQRMIAQLAQKESRKFKYNLVDKHASKRDYYSAISWLLSSEMLIDVTKITRVEMPLKAYVDPNAFKLYLSDVGLLVSQSELLLPDVILDKPYLFKGAITENYVACEFKVKGISRYYWTSGNRAEVDFLLYNQDGIIPVEVKASANTRSKSLNVYTEKYSPNYAIRISSKHFGFENGIKSVPLYAVWCI</sequence>
<evidence type="ECO:0000313" key="4">
    <source>
        <dbReference type="Proteomes" id="UP000480303"/>
    </source>
</evidence>
<evidence type="ECO:0000313" key="3">
    <source>
        <dbReference type="EMBL" id="GFH42011.1"/>
    </source>
</evidence>
<evidence type="ECO:0000259" key="2">
    <source>
        <dbReference type="Pfam" id="PF13635"/>
    </source>
</evidence>
<dbReference type="Pfam" id="PF13635">
    <property type="entry name" value="DUF4143"/>
    <property type="match status" value="1"/>
</dbReference>
<keyword evidence="4" id="KW-1185">Reference proteome</keyword>
<gene>
    <name evidence="3" type="ORF">Hs30E_05620</name>
</gene>
<dbReference type="SUPFAM" id="SSF52540">
    <property type="entry name" value="P-loop containing nucleoside triphosphate hydrolases"/>
    <property type="match status" value="1"/>
</dbReference>
<organism evidence="3 4">
    <name type="scientific">Pseudolactococcus hodotermopsidis</name>
    <dbReference type="NCBI Taxonomy" id="2709157"/>
    <lineage>
        <taxon>Bacteria</taxon>
        <taxon>Bacillati</taxon>
        <taxon>Bacillota</taxon>
        <taxon>Bacilli</taxon>
        <taxon>Lactobacillales</taxon>
        <taxon>Streptococcaceae</taxon>
        <taxon>Pseudolactococcus</taxon>
    </lineage>
</organism>
<dbReference type="InterPro" id="IPR025420">
    <property type="entry name" value="DUF4143"/>
</dbReference>
<feature type="domain" description="AAA" evidence="1">
    <location>
        <begin position="18"/>
        <end position="153"/>
    </location>
</feature>